<dbReference type="GeneID" id="119725610"/>
<accession>A0A913ZPG3</accession>
<comment type="similarity">
    <text evidence="2">Belongs to the CD225/Dispanin family.</text>
</comment>
<keyword evidence="3 7" id="KW-0812">Transmembrane</keyword>
<keyword evidence="9" id="KW-1185">Reference proteome</keyword>
<dbReference type="InterPro" id="IPR007593">
    <property type="entry name" value="CD225/Dispanin_fam"/>
</dbReference>
<dbReference type="OMA" id="DMVGANS"/>
<protein>
    <recommendedName>
        <fullName evidence="10">Proline-rich transmembrane protein 1</fullName>
    </recommendedName>
</protein>
<feature type="region of interest" description="Disordered" evidence="6">
    <location>
        <begin position="1"/>
        <end position="33"/>
    </location>
</feature>
<evidence type="ECO:0000256" key="5">
    <source>
        <dbReference type="ARBA" id="ARBA00023136"/>
    </source>
</evidence>
<proteinExistence type="inferred from homology"/>
<evidence type="ECO:0000313" key="9">
    <source>
        <dbReference type="Proteomes" id="UP000887568"/>
    </source>
</evidence>
<evidence type="ECO:0000256" key="7">
    <source>
        <dbReference type="SAM" id="Phobius"/>
    </source>
</evidence>
<feature type="transmembrane region" description="Helical" evidence="7">
    <location>
        <begin position="129"/>
        <end position="156"/>
    </location>
</feature>
<dbReference type="PANTHER" id="PTHR14948">
    <property type="entry name" value="NG5"/>
    <property type="match status" value="1"/>
</dbReference>
<evidence type="ECO:0000256" key="1">
    <source>
        <dbReference type="ARBA" id="ARBA00004370"/>
    </source>
</evidence>
<name>A0A913ZPG3_PATMI</name>
<dbReference type="EnsemblMetazoa" id="XM_038197087.1">
    <property type="protein sequence ID" value="XP_038053015.1"/>
    <property type="gene ID" value="LOC119725610"/>
</dbReference>
<reference evidence="8" key="1">
    <citation type="submission" date="2022-11" db="UniProtKB">
        <authorList>
            <consortium name="EnsemblMetazoa"/>
        </authorList>
    </citation>
    <scope>IDENTIFICATION</scope>
</reference>
<dbReference type="OrthoDB" id="5989578at2759"/>
<dbReference type="GO" id="GO:0016020">
    <property type="term" value="C:membrane"/>
    <property type="evidence" value="ECO:0007669"/>
    <property type="project" value="UniProtKB-SubCell"/>
</dbReference>
<keyword evidence="4 7" id="KW-1133">Transmembrane helix</keyword>
<dbReference type="Pfam" id="PF04505">
    <property type="entry name" value="CD225"/>
    <property type="match status" value="1"/>
</dbReference>
<dbReference type="InterPro" id="IPR051423">
    <property type="entry name" value="CD225/Dispanin"/>
</dbReference>
<organism evidence="8 9">
    <name type="scientific">Patiria miniata</name>
    <name type="common">Bat star</name>
    <name type="synonym">Asterina miniata</name>
    <dbReference type="NCBI Taxonomy" id="46514"/>
    <lineage>
        <taxon>Eukaryota</taxon>
        <taxon>Metazoa</taxon>
        <taxon>Echinodermata</taxon>
        <taxon>Eleutherozoa</taxon>
        <taxon>Asterozoa</taxon>
        <taxon>Asteroidea</taxon>
        <taxon>Valvatacea</taxon>
        <taxon>Valvatida</taxon>
        <taxon>Asterinidae</taxon>
        <taxon>Patiria</taxon>
    </lineage>
</organism>
<evidence type="ECO:0000256" key="4">
    <source>
        <dbReference type="ARBA" id="ARBA00022989"/>
    </source>
</evidence>
<keyword evidence="5 7" id="KW-0472">Membrane</keyword>
<sequence length="157" mass="16741">MESQGSTVAAPLPDKQGQAYSQQPAPGYAPGYNAGQMSQAPVPQVMYPPGQAPPAYSTAPPVQYIIQNPQPLVNPPNDYFIQAILVTVFCFWPTGIIAIIKALDSRRAAQTGDAQNAQLSSQAARKMSLISLFVGIAILVVIAIIIVIELVVVFSLY</sequence>
<dbReference type="PANTHER" id="PTHR14948:SF25">
    <property type="entry name" value="DUF4190 DOMAIN-CONTAINING PROTEIN"/>
    <property type="match status" value="1"/>
</dbReference>
<comment type="subcellular location">
    <subcellularLocation>
        <location evidence="1">Membrane</location>
    </subcellularLocation>
</comment>
<dbReference type="RefSeq" id="XP_038053015.1">
    <property type="nucleotide sequence ID" value="XM_038197087.1"/>
</dbReference>
<evidence type="ECO:0000313" key="8">
    <source>
        <dbReference type="EnsemblMetazoa" id="XP_038053015.1"/>
    </source>
</evidence>
<evidence type="ECO:0000256" key="6">
    <source>
        <dbReference type="SAM" id="MobiDB-lite"/>
    </source>
</evidence>
<feature type="transmembrane region" description="Helical" evidence="7">
    <location>
        <begin position="79"/>
        <end position="100"/>
    </location>
</feature>
<dbReference type="Proteomes" id="UP000887568">
    <property type="component" value="Unplaced"/>
</dbReference>
<evidence type="ECO:0000256" key="3">
    <source>
        <dbReference type="ARBA" id="ARBA00022692"/>
    </source>
</evidence>
<dbReference type="AlphaFoldDB" id="A0A913ZPG3"/>
<evidence type="ECO:0008006" key="10">
    <source>
        <dbReference type="Google" id="ProtNLM"/>
    </source>
</evidence>
<evidence type="ECO:0000256" key="2">
    <source>
        <dbReference type="ARBA" id="ARBA00006843"/>
    </source>
</evidence>